<dbReference type="AlphaFoldDB" id="A0A286QSH1"/>
<keyword evidence="3 7" id="KW-0689">Ribosomal protein</keyword>
<evidence type="ECO:0000256" key="2">
    <source>
        <dbReference type="ARBA" id="ARBA00010761"/>
    </source>
</evidence>
<evidence type="ECO:0000256" key="1">
    <source>
        <dbReference type="ARBA" id="ARBA00004173"/>
    </source>
</evidence>
<dbReference type="GO" id="GO:1990904">
    <property type="term" value="C:ribonucleoprotein complex"/>
    <property type="evidence" value="ECO:0007669"/>
    <property type="project" value="UniProtKB-KW"/>
</dbReference>
<dbReference type="EMBL" id="KY315996">
    <property type="protein sequence ID" value="ASB29167.1"/>
    <property type="molecule type" value="Genomic_DNA"/>
</dbReference>
<dbReference type="Pfam" id="PF05316">
    <property type="entry name" value="VAR1"/>
    <property type="match status" value="1"/>
</dbReference>
<dbReference type="GO" id="GO:0005739">
    <property type="term" value="C:mitochondrion"/>
    <property type="evidence" value="ECO:0007669"/>
    <property type="project" value="UniProtKB-SubCell"/>
</dbReference>
<proteinExistence type="inferred from homology"/>
<dbReference type="GO" id="GO:0003735">
    <property type="term" value="F:structural constituent of ribosome"/>
    <property type="evidence" value="ECO:0007669"/>
    <property type="project" value="InterPro"/>
</dbReference>
<comment type="similarity">
    <text evidence="2">Belongs to the universal ribosomal protein uS3 family.</text>
</comment>
<geneLocation type="mitochondrion" evidence="7"/>
<keyword evidence="5" id="KW-0687">Ribonucleoprotein</keyword>
<gene>
    <name evidence="7" type="primary">rps3</name>
</gene>
<reference evidence="7" key="1">
    <citation type="submission" date="2016-12" db="EMBL/GenBank/DDBJ databases">
        <title>The complete annotated mitochondrial genome of the lichenized fungus Graphis lineola.</title>
        <authorList>
            <person name="Oliverio A.M."/>
            <person name="Keepers K.G."/>
            <person name="Cloe P.S."/>
            <person name="Tripp E.A."/>
            <person name="James L.C."/>
            <person name="Kane N.C."/>
        </authorList>
    </citation>
    <scope>NUCLEOTIDE SEQUENCE</scope>
</reference>
<dbReference type="GO" id="GO:0005840">
    <property type="term" value="C:ribosome"/>
    <property type="evidence" value="ECO:0007669"/>
    <property type="project" value="UniProtKB-KW"/>
</dbReference>
<evidence type="ECO:0000256" key="5">
    <source>
        <dbReference type="ARBA" id="ARBA00023274"/>
    </source>
</evidence>
<evidence type="ECO:0000256" key="6">
    <source>
        <dbReference type="ARBA" id="ARBA00035157"/>
    </source>
</evidence>
<dbReference type="GeneID" id="33944918"/>
<protein>
    <recommendedName>
        <fullName evidence="6">Small ribosomal subunit protein uS3m</fullName>
    </recommendedName>
</protein>
<evidence type="ECO:0000256" key="4">
    <source>
        <dbReference type="ARBA" id="ARBA00023128"/>
    </source>
</evidence>
<sequence length="417" mass="48600">MLNILKLKKKNTIPISKNKSGDYSGKVKDTVPANKEWFDSIYVFNKNNLKLLPVQTNIISSTVKSYFYMFFNELEKIKSKKKKHIIPRIKSVRKIWVSKPEIKHTNNKLTITLYVYNRQYNIFFKKLSKIQKQIFPIWKKRNISSVTLKTISIVNTLSSILLKILKNKNNVNLDILKYKKVNNNNFFIECIKKVLNKEMSYLTLKQLMLFNKFKFNNYVIRLKDILKKIYKKNVDFNLVSLNNFHLNSSILSQILTTKIKSKKNRAIKVIKASLRKIKTPILNQRTVKREDKLLQVQNLIVSNFLEKDKNYLKLGVSKRVKSLKNIDLEDAVLSNTKYKLVNGITLKASGRITRRIIAERARFSIRSIGTLKNVNTSYKGLSSVMVRGYEKSNIDSTLLWSKTHVGAFGLKGWVSSY</sequence>
<dbReference type="InterPro" id="IPR007980">
    <property type="entry name" value="Ribosomal_uS3m_fun"/>
</dbReference>
<organism evidence="7">
    <name type="scientific">Graphis lineola</name>
    <dbReference type="NCBI Taxonomy" id="1257147"/>
    <lineage>
        <taxon>Eukaryota</taxon>
        <taxon>Fungi</taxon>
        <taxon>Dikarya</taxon>
        <taxon>Ascomycota</taxon>
        <taxon>Pezizomycotina</taxon>
        <taxon>Lecanoromycetes</taxon>
        <taxon>OSLEUM clade</taxon>
        <taxon>Ostropomycetidae</taxon>
        <taxon>Ostropales</taxon>
        <taxon>Graphidaceae</taxon>
        <taxon>Graphidoideae</taxon>
        <taxon>Graphideae</taxon>
        <taxon>Graphis</taxon>
    </lineage>
</organism>
<dbReference type="RefSeq" id="YP_009424480.1">
    <property type="nucleotide sequence ID" value="NC_035824.1"/>
</dbReference>
<name>A0A286QSH1_9LECA</name>
<comment type="subcellular location">
    <subcellularLocation>
        <location evidence="1">Mitochondrion</location>
    </subcellularLocation>
</comment>
<dbReference type="GO" id="GO:0006412">
    <property type="term" value="P:translation"/>
    <property type="evidence" value="ECO:0007669"/>
    <property type="project" value="InterPro"/>
</dbReference>
<evidence type="ECO:0000256" key="3">
    <source>
        <dbReference type="ARBA" id="ARBA00022980"/>
    </source>
</evidence>
<accession>A0A286QSH1</accession>
<keyword evidence="4 7" id="KW-0496">Mitochondrion</keyword>
<evidence type="ECO:0000313" key="7">
    <source>
        <dbReference type="EMBL" id="ASB29167.1"/>
    </source>
</evidence>